<dbReference type="AlphaFoldDB" id="A0A1F6VIT6"/>
<feature type="transmembrane region" description="Helical" evidence="6">
    <location>
        <begin position="253"/>
        <end position="271"/>
    </location>
</feature>
<dbReference type="Pfam" id="PF03772">
    <property type="entry name" value="Competence"/>
    <property type="match status" value="1"/>
</dbReference>
<dbReference type="InterPro" id="IPR004477">
    <property type="entry name" value="ComEC_N"/>
</dbReference>
<keyword evidence="3 6" id="KW-0812">Transmembrane</keyword>
<gene>
    <name evidence="9" type="ORF">A2824_03415</name>
</gene>
<evidence type="ECO:0000313" key="10">
    <source>
        <dbReference type="Proteomes" id="UP000178059"/>
    </source>
</evidence>
<evidence type="ECO:0000256" key="4">
    <source>
        <dbReference type="ARBA" id="ARBA00022989"/>
    </source>
</evidence>
<feature type="transmembrane region" description="Helical" evidence="6">
    <location>
        <begin position="25"/>
        <end position="43"/>
    </location>
</feature>
<comment type="subcellular location">
    <subcellularLocation>
        <location evidence="1">Cell membrane</location>
        <topology evidence="1">Multi-pass membrane protein</topology>
    </subcellularLocation>
</comment>
<proteinExistence type="predicted"/>
<keyword evidence="5 6" id="KW-0472">Membrane</keyword>
<dbReference type="InterPro" id="IPR025405">
    <property type="entry name" value="DUF4131"/>
</dbReference>
<keyword evidence="2" id="KW-1003">Cell membrane</keyword>
<organism evidence="9 10">
    <name type="scientific">Candidatus Nomurabacteria bacterium RIFCSPHIGHO2_01_FULL_42_16</name>
    <dbReference type="NCBI Taxonomy" id="1801743"/>
    <lineage>
        <taxon>Bacteria</taxon>
        <taxon>Candidatus Nomuraibacteriota</taxon>
    </lineage>
</organism>
<evidence type="ECO:0000313" key="9">
    <source>
        <dbReference type="EMBL" id="OGI69488.1"/>
    </source>
</evidence>
<feature type="transmembrane region" description="Helical" evidence="6">
    <location>
        <begin position="291"/>
        <end position="311"/>
    </location>
</feature>
<evidence type="ECO:0000256" key="2">
    <source>
        <dbReference type="ARBA" id="ARBA00022475"/>
    </source>
</evidence>
<protein>
    <submittedName>
        <fullName evidence="9">Uncharacterized protein</fullName>
    </submittedName>
</protein>
<feature type="transmembrane region" description="Helical" evidence="6">
    <location>
        <begin position="50"/>
        <end position="67"/>
    </location>
</feature>
<dbReference type="Pfam" id="PF13567">
    <property type="entry name" value="DUF4131"/>
    <property type="match status" value="1"/>
</dbReference>
<sequence>MHNRLFLTALPFVLGAILGGLGGSPLIASLVLLVVFFLFFGFFRKLPKYLILMAAIFFLIGNIYYSLDDFRYRSKVDMLAGADSFLGMIVSPPRRGEFKQSVKLKSDQGIRIIATLPPYPEFHYGDLVAMTGKVELPPRDSYGNYLAKERIAGTMFYPEALVLHNVGNFFWRNLYGLKNAMEEMFGKLFNSSQSAFLSGILLGEKDGFSKDFLDKLSQSGTIHLTALSGQNMTIIAFIAVMVFKYVFIGRRKLIFLSSLTTISLFVAMTGFDVSAIRASLMGGLSSLANQLGRAYDSANAILFAAFILTIFNPKVPVFDLGFQLSFFATASIIYFAPVIKRLKFFQISGFLGWRDVAAITIAAQIGVAPITIFYFNNFSFTALPANIAILIIIPFLMILGFAILVFGAIWAPFASILAYPASFLIDYSSKVVDIFYRFKIPFNPEISIFFAIIYYSALAWVCFRFRPKTAKFT</sequence>
<dbReference type="NCBIfam" id="TIGR00360">
    <property type="entry name" value="ComEC_N-term"/>
    <property type="match status" value="1"/>
</dbReference>
<evidence type="ECO:0000256" key="3">
    <source>
        <dbReference type="ARBA" id="ARBA00022692"/>
    </source>
</evidence>
<feature type="transmembrane region" description="Helical" evidence="6">
    <location>
        <begin position="356"/>
        <end position="375"/>
    </location>
</feature>
<evidence type="ECO:0000259" key="8">
    <source>
        <dbReference type="Pfam" id="PF13567"/>
    </source>
</evidence>
<feature type="domain" description="ComEC/Rec2-related protein" evidence="7">
    <location>
        <begin position="200"/>
        <end position="465"/>
    </location>
</feature>
<feature type="transmembrane region" description="Helical" evidence="6">
    <location>
        <begin position="446"/>
        <end position="463"/>
    </location>
</feature>
<evidence type="ECO:0000256" key="6">
    <source>
        <dbReference type="SAM" id="Phobius"/>
    </source>
</evidence>
<feature type="domain" description="DUF4131" evidence="8">
    <location>
        <begin position="26"/>
        <end position="159"/>
    </location>
</feature>
<dbReference type="PANTHER" id="PTHR30619:SF7">
    <property type="entry name" value="BETA-LACTAMASE DOMAIN PROTEIN"/>
    <property type="match status" value="1"/>
</dbReference>
<dbReference type="Proteomes" id="UP000178059">
    <property type="component" value="Unassembled WGS sequence"/>
</dbReference>
<dbReference type="GO" id="GO:0005886">
    <property type="term" value="C:plasma membrane"/>
    <property type="evidence" value="ECO:0007669"/>
    <property type="project" value="UniProtKB-SubCell"/>
</dbReference>
<evidence type="ECO:0000256" key="5">
    <source>
        <dbReference type="ARBA" id="ARBA00023136"/>
    </source>
</evidence>
<feature type="transmembrane region" description="Helical" evidence="6">
    <location>
        <begin position="387"/>
        <end position="413"/>
    </location>
</feature>
<feature type="transmembrane region" description="Helical" evidence="6">
    <location>
        <begin position="222"/>
        <end position="246"/>
    </location>
</feature>
<dbReference type="InterPro" id="IPR052159">
    <property type="entry name" value="Competence_DNA_uptake"/>
</dbReference>
<dbReference type="PANTHER" id="PTHR30619">
    <property type="entry name" value="DNA INTERNALIZATION/COMPETENCE PROTEIN COMEC/REC2"/>
    <property type="match status" value="1"/>
</dbReference>
<dbReference type="STRING" id="1801743.A2824_03415"/>
<comment type="caution">
    <text evidence="9">The sequence shown here is derived from an EMBL/GenBank/DDBJ whole genome shotgun (WGS) entry which is preliminary data.</text>
</comment>
<dbReference type="EMBL" id="MFTT01000024">
    <property type="protein sequence ID" value="OGI69488.1"/>
    <property type="molecule type" value="Genomic_DNA"/>
</dbReference>
<evidence type="ECO:0000259" key="7">
    <source>
        <dbReference type="Pfam" id="PF03772"/>
    </source>
</evidence>
<feature type="transmembrane region" description="Helical" evidence="6">
    <location>
        <begin position="318"/>
        <end position="336"/>
    </location>
</feature>
<accession>A0A1F6VIT6</accession>
<evidence type="ECO:0000256" key="1">
    <source>
        <dbReference type="ARBA" id="ARBA00004651"/>
    </source>
</evidence>
<keyword evidence="4 6" id="KW-1133">Transmembrane helix</keyword>
<reference evidence="9 10" key="1">
    <citation type="journal article" date="2016" name="Nat. Commun.">
        <title>Thousands of microbial genomes shed light on interconnected biogeochemical processes in an aquifer system.</title>
        <authorList>
            <person name="Anantharaman K."/>
            <person name="Brown C.T."/>
            <person name="Hug L.A."/>
            <person name="Sharon I."/>
            <person name="Castelle C.J."/>
            <person name="Probst A.J."/>
            <person name="Thomas B.C."/>
            <person name="Singh A."/>
            <person name="Wilkins M.J."/>
            <person name="Karaoz U."/>
            <person name="Brodie E.L."/>
            <person name="Williams K.H."/>
            <person name="Hubbard S.S."/>
            <person name="Banfield J.F."/>
        </authorList>
    </citation>
    <scope>NUCLEOTIDE SEQUENCE [LARGE SCALE GENOMIC DNA]</scope>
</reference>
<name>A0A1F6VIT6_9BACT</name>